<proteinExistence type="predicted"/>
<evidence type="ECO:0000313" key="2">
    <source>
        <dbReference type="EMBL" id="MPN49185.1"/>
    </source>
</evidence>
<reference evidence="2" key="1">
    <citation type="submission" date="2019-08" db="EMBL/GenBank/DDBJ databases">
        <authorList>
            <person name="Kucharzyk K."/>
            <person name="Murdoch R.W."/>
            <person name="Higgins S."/>
            <person name="Loffler F."/>
        </authorList>
    </citation>
    <scope>NUCLEOTIDE SEQUENCE</scope>
</reference>
<organism evidence="2">
    <name type="scientific">bioreactor metagenome</name>
    <dbReference type="NCBI Taxonomy" id="1076179"/>
    <lineage>
        <taxon>unclassified sequences</taxon>
        <taxon>metagenomes</taxon>
        <taxon>ecological metagenomes</taxon>
    </lineage>
</organism>
<name>A0A645ID08_9ZZZZ</name>
<gene>
    <name evidence="2" type="ORF">SDC9_196800</name>
</gene>
<dbReference type="AlphaFoldDB" id="A0A645ID08"/>
<feature type="region of interest" description="Disordered" evidence="1">
    <location>
        <begin position="56"/>
        <end position="81"/>
    </location>
</feature>
<comment type="caution">
    <text evidence="2">The sequence shown here is derived from an EMBL/GenBank/DDBJ whole genome shotgun (WGS) entry which is preliminary data.</text>
</comment>
<accession>A0A645ID08</accession>
<sequence>MRRVRDRRIPVDRICGDAGHIGRIRRGTALHLETRTDRRFQQCAGPVVHVGRRGSRYFGYGQSGARDRPEGYAQRSGGEDL</sequence>
<protein>
    <submittedName>
        <fullName evidence="2">Uncharacterized protein</fullName>
    </submittedName>
</protein>
<dbReference type="EMBL" id="VSSQ01112202">
    <property type="protein sequence ID" value="MPN49185.1"/>
    <property type="molecule type" value="Genomic_DNA"/>
</dbReference>
<evidence type="ECO:0000256" key="1">
    <source>
        <dbReference type="SAM" id="MobiDB-lite"/>
    </source>
</evidence>